<evidence type="ECO:0000313" key="15">
    <source>
        <dbReference type="Proteomes" id="UP001170717"/>
    </source>
</evidence>
<keyword evidence="5 9" id="KW-0064">Aspartyl protease</keyword>
<evidence type="ECO:0000256" key="8">
    <source>
        <dbReference type="ARBA" id="ARBA00023136"/>
    </source>
</evidence>
<gene>
    <name evidence="9 13" type="primary">lspA</name>
    <name evidence="12" type="ORF">AVL57_14435</name>
    <name evidence="13" type="ORF">Q4527_10045</name>
</gene>
<evidence type="ECO:0000256" key="3">
    <source>
        <dbReference type="ARBA" id="ARBA00022670"/>
    </source>
</evidence>
<feature type="transmembrane region" description="Helical" evidence="9">
    <location>
        <begin position="75"/>
        <end position="95"/>
    </location>
</feature>
<feature type="transmembrane region" description="Helical" evidence="9">
    <location>
        <begin position="104"/>
        <end position="121"/>
    </location>
</feature>
<dbReference type="PRINTS" id="PR00781">
    <property type="entry name" value="LIPOSIGPTASE"/>
</dbReference>
<dbReference type="EMBL" id="CP013926">
    <property type="protein sequence ID" value="AMJ75055.1"/>
    <property type="molecule type" value="Genomic_DNA"/>
</dbReference>
<evidence type="ECO:0000256" key="6">
    <source>
        <dbReference type="ARBA" id="ARBA00022801"/>
    </source>
</evidence>
<dbReference type="NCBIfam" id="TIGR00077">
    <property type="entry name" value="lspA"/>
    <property type="match status" value="1"/>
</dbReference>
<proteinExistence type="inferred from homology"/>
<dbReference type="InterPro" id="IPR001872">
    <property type="entry name" value="Peptidase_A8"/>
</dbReference>
<keyword evidence="6 9" id="KW-0378">Hydrolase</keyword>
<dbReference type="GO" id="GO:0006508">
    <property type="term" value="P:proteolysis"/>
    <property type="evidence" value="ECO:0007669"/>
    <property type="project" value="UniProtKB-KW"/>
</dbReference>
<dbReference type="PANTHER" id="PTHR33695">
    <property type="entry name" value="LIPOPROTEIN SIGNAL PEPTIDASE"/>
    <property type="match status" value="1"/>
</dbReference>
<evidence type="ECO:0000256" key="2">
    <source>
        <dbReference type="ARBA" id="ARBA00022475"/>
    </source>
</evidence>
<reference evidence="13" key="2">
    <citation type="submission" date="2023-07" db="EMBL/GenBank/DDBJ databases">
        <title>Genome content predicts the carbon catabolic preferences of heterotrophic bacteria.</title>
        <authorList>
            <person name="Gralka M."/>
        </authorList>
    </citation>
    <scope>NUCLEOTIDE SEQUENCE</scope>
    <source>
        <strain evidence="13">F2M12</strain>
    </source>
</reference>
<dbReference type="EMBL" id="JAUOQI010000006">
    <property type="protein sequence ID" value="MDO6577738.1"/>
    <property type="molecule type" value="Genomic_DNA"/>
</dbReference>
<evidence type="ECO:0000256" key="7">
    <source>
        <dbReference type="ARBA" id="ARBA00022989"/>
    </source>
</evidence>
<comment type="function">
    <text evidence="9 10">This protein specifically catalyzes the removal of signal peptides from prolipoproteins.</text>
</comment>
<keyword evidence="14" id="KW-1185">Reference proteome</keyword>
<dbReference type="Proteomes" id="UP001170717">
    <property type="component" value="Unassembled WGS sequence"/>
</dbReference>
<keyword evidence="2 9" id="KW-1003">Cell membrane</keyword>
<dbReference type="Pfam" id="PF01252">
    <property type="entry name" value="Peptidase_A8"/>
    <property type="match status" value="1"/>
</dbReference>
<dbReference type="Proteomes" id="UP000056750">
    <property type="component" value="Chromosome"/>
</dbReference>
<accession>A0AAW7Z3J7</accession>
<reference evidence="12 14" key="1">
    <citation type="submission" date="2015-12" db="EMBL/GenBank/DDBJ databases">
        <title>Intraspecies pangenome expansion in the marine bacterium Alteromonas.</title>
        <authorList>
            <person name="Lopez-Perez M."/>
            <person name="Rodriguez-Valera F."/>
        </authorList>
    </citation>
    <scope>NUCLEOTIDE SEQUENCE [LARGE SCALE GENOMIC DNA]</scope>
    <source>
        <strain evidence="12 14">LMG 21861</strain>
    </source>
</reference>
<evidence type="ECO:0000313" key="14">
    <source>
        <dbReference type="Proteomes" id="UP000056750"/>
    </source>
</evidence>
<evidence type="ECO:0000256" key="1">
    <source>
        <dbReference type="ARBA" id="ARBA00006139"/>
    </source>
</evidence>
<evidence type="ECO:0000256" key="11">
    <source>
        <dbReference type="RuleBase" id="RU004181"/>
    </source>
</evidence>
<dbReference type="EC" id="3.4.23.36" evidence="9"/>
<evidence type="ECO:0000256" key="10">
    <source>
        <dbReference type="RuleBase" id="RU000594"/>
    </source>
</evidence>
<feature type="transmembrane region" description="Helical" evidence="9">
    <location>
        <begin position="141"/>
        <end position="161"/>
    </location>
</feature>
<dbReference type="PROSITE" id="PS00855">
    <property type="entry name" value="SPASE_II"/>
    <property type="match status" value="1"/>
</dbReference>
<comment type="subcellular location">
    <subcellularLocation>
        <location evidence="9">Cell membrane</location>
        <topology evidence="9">Multi-pass membrane protein</topology>
    </subcellularLocation>
</comment>
<feature type="active site" evidence="9">
    <location>
        <position position="131"/>
    </location>
</feature>
<comment type="pathway">
    <text evidence="9">Protein modification; lipoprotein biosynthesis (signal peptide cleavage).</text>
</comment>
<dbReference type="GeneID" id="83258927"/>
<keyword evidence="3 9" id="KW-0645">Protease</keyword>
<name>A0AAW7Z3J7_9ALTE</name>
<evidence type="ECO:0000256" key="5">
    <source>
        <dbReference type="ARBA" id="ARBA00022750"/>
    </source>
</evidence>
<evidence type="ECO:0000256" key="4">
    <source>
        <dbReference type="ARBA" id="ARBA00022692"/>
    </source>
</evidence>
<sequence length="181" mass="20264">MLNTSADTKPKLFSETGLRFLWITLIAFVLDQVSKYAVLGGMSLYQSIEVLPFFNLTYVHNYGAAFSFLDSAGGWQRWFFTAIATVVSVVILWWLKQSPKNQTLLPVAFSFILGGALGNVYDRLVHGYVIDFLDFHVNNMHWPAFNIADSAIFIGAALLIIDMFKNGEKHKSADSANTSKQ</sequence>
<dbReference type="PANTHER" id="PTHR33695:SF1">
    <property type="entry name" value="LIPOPROTEIN SIGNAL PEPTIDASE"/>
    <property type="match status" value="1"/>
</dbReference>
<protein>
    <recommendedName>
        <fullName evidence="9">Lipoprotein signal peptidase</fullName>
        <ecNumber evidence="9">3.4.23.36</ecNumber>
    </recommendedName>
    <alternativeName>
        <fullName evidence="9">Prolipoprotein signal peptidase</fullName>
    </alternativeName>
    <alternativeName>
        <fullName evidence="9">Signal peptidase II</fullName>
        <shortName evidence="9">SPase II</shortName>
    </alternativeName>
</protein>
<keyword evidence="12" id="KW-0449">Lipoprotein</keyword>
<keyword evidence="8 9" id="KW-0472">Membrane</keyword>
<feature type="transmembrane region" description="Helical" evidence="9">
    <location>
        <begin position="20"/>
        <end position="38"/>
    </location>
</feature>
<dbReference type="RefSeq" id="WP_057790649.1">
    <property type="nucleotide sequence ID" value="NZ_CANLMS010000001.1"/>
</dbReference>
<dbReference type="AlphaFoldDB" id="A0AAW7Z3J7"/>
<dbReference type="KEGG" id="asq:AVL57_14435"/>
<comment type="similarity">
    <text evidence="1 9 11">Belongs to the peptidase A8 family.</text>
</comment>
<evidence type="ECO:0000256" key="9">
    <source>
        <dbReference type="HAMAP-Rule" id="MF_00161"/>
    </source>
</evidence>
<evidence type="ECO:0000313" key="12">
    <source>
        <dbReference type="EMBL" id="AMJ75055.1"/>
    </source>
</evidence>
<dbReference type="HAMAP" id="MF_00161">
    <property type="entry name" value="LspA"/>
    <property type="match status" value="1"/>
</dbReference>
<dbReference type="GO" id="GO:0004190">
    <property type="term" value="F:aspartic-type endopeptidase activity"/>
    <property type="evidence" value="ECO:0007669"/>
    <property type="project" value="UniProtKB-UniRule"/>
</dbReference>
<feature type="active site" evidence="9">
    <location>
        <position position="149"/>
    </location>
</feature>
<dbReference type="GO" id="GO:0005886">
    <property type="term" value="C:plasma membrane"/>
    <property type="evidence" value="ECO:0007669"/>
    <property type="project" value="UniProtKB-SubCell"/>
</dbReference>
<keyword evidence="7 9" id="KW-1133">Transmembrane helix</keyword>
<comment type="catalytic activity">
    <reaction evidence="9 10">
        <text>Release of signal peptides from bacterial membrane prolipoproteins. Hydrolyzes -Xaa-Yaa-Zaa-|-(S,diacylglyceryl)Cys-, in which Xaa is hydrophobic (preferably Leu), and Yaa (Ala or Ser) and Zaa (Gly or Ala) have small, neutral side chains.</text>
        <dbReference type="EC" id="3.4.23.36"/>
    </reaction>
</comment>
<organism evidence="13 15">
    <name type="scientific">Alteromonas stellipolaris</name>
    <dbReference type="NCBI Taxonomy" id="233316"/>
    <lineage>
        <taxon>Bacteria</taxon>
        <taxon>Pseudomonadati</taxon>
        <taxon>Pseudomonadota</taxon>
        <taxon>Gammaproteobacteria</taxon>
        <taxon>Alteromonadales</taxon>
        <taxon>Alteromonadaceae</taxon>
        <taxon>Alteromonas/Salinimonas group</taxon>
        <taxon>Alteromonas</taxon>
    </lineage>
</organism>
<evidence type="ECO:0000313" key="13">
    <source>
        <dbReference type="EMBL" id="MDO6577738.1"/>
    </source>
</evidence>
<keyword evidence="4 9" id="KW-0812">Transmembrane</keyword>